<evidence type="ECO:0000313" key="4">
    <source>
        <dbReference type="Proteomes" id="UP000633219"/>
    </source>
</evidence>
<dbReference type="SUPFAM" id="SSF51735">
    <property type="entry name" value="NAD(P)-binding Rossmann-fold domains"/>
    <property type="match status" value="1"/>
</dbReference>
<evidence type="ECO:0000256" key="1">
    <source>
        <dbReference type="ARBA" id="ARBA00006484"/>
    </source>
</evidence>
<sequence>MSGQAALVTGSSRGIGLAIALQLADRGFNIALNGHSDGEELQAAENAVRARGVEVIRIAADVSDLGGHQAMLDRAESVTGPLTTLVNNAGVSVLSRGDILDVTEESYDRCMAVNAKAHFFLTQAFARRLLARERSADLTYSVVNVTSSNATAISIARAEYCASKAAAAMISRNFAVRLGAEDIAVFDVQPGLIETDMTRGVKDIYRKRIEEDGLTVMPRLGQPCDIGRMVATLATGGMPYVTGQVISADGGMLIPRF</sequence>
<comment type="similarity">
    <text evidence="1">Belongs to the short-chain dehydrogenases/reductases (SDR) family.</text>
</comment>
<dbReference type="InterPro" id="IPR036291">
    <property type="entry name" value="NAD(P)-bd_dom_sf"/>
</dbReference>
<keyword evidence="4" id="KW-1185">Reference proteome</keyword>
<dbReference type="GO" id="GO:0016491">
    <property type="term" value="F:oxidoreductase activity"/>
    <property type="evidence" value="ECO:0007669"/>
    <property type="project" value="UniProtKB-KW"/>
</dbReference>
<dbReference type="InterPro" id="IPR002347">
    <property type="entry name" value="SDR_fam"/>
</dbReference>
<dbReference type="PANTHER" id="PTHR43639:SF1">
    <property type="entry name" value="SHORT-CHAIN DEHYDROGENASE_REDUCTASE FAMILY PROTEIN"/>
    <property type="match status" value="1"/>
</dbReference>
<dbReference type="Gene3D" id="3.40.50.720">
    <property type="entry name" value="NAD(P)-binding Rossmann-like Domain"/>
    <property type="match status" value="1"/>
</dbReference>
<evidence type="ECO:0000313" key="3">
    <source>
        <dbReference type="EMBL" id="MBL0375166.1"/>
    </source>
</evidence>
<gene>
    <name evidence="3" type="ORF">JJB09_24425</name>
</gene>
<organism evidence="3 4">
    <name type="scientific">Rhizobium setariae</name>
    <dbReference type="NCBI Taxonomy" id="2801340"/>
    <lineage>
        <taxon>Bacteria</taxon>
        <taxon>Pseudomonadati</taxon>
        <taxon>Pseudomonadota</taxon>
        <taxon>Alphaproteobacteria</taxon>
        <taxon>Hyphomicrobiales</taxon>
        <taxon>Rhizobiaceae</taxon>
        <taxon>Rhizobium/Agrobacterium group</taxon>
        <taxon>Rhizobium</taxon>
    </lineage>
</organism>
<protein>
    <submittedName>
        <fullName evidence="3">3-ketoacyl-ACP reductase</fullName>
    </submittedName>
</protein>
<dbReference type="EMBL" id="JAEQNC010000019">
    <property type="protein sequence ID" value="MBL0375166.1"/>
    <property type="molecule type" value="Genomic_DNA"/>
</dbReference>
<keyword evidence="2" id="KW-0560">Oxidoreductase</keyword>
<name>A0A936YW34_9HYPH</name>
<dbReference type="PANTHER" id="PTHR43639">
    <property type="entry name" value="OXIDOREDUCTASE, SHORT-CHAIN DEHYDROGENASE/REDUCTASE FAMILY (AFU_ORTHOLOGUE AFUA_5G02870)"/>
    <property type="match status" value="1"/>
</dbReference>
<dbReference type="Pfam" id="PF13561">
    <property type="entry name" value="adh_short_C2"/>
    <property type="match status" value="1"/>
</dbReference>
<dbReference type="PROSITE" id="PS00061">
    <property type="entry name" value="ADH_SHORT"/>
    <property type="match status" value="1"/>
</dbReference>
<dbReference type="PRINTS" id="PR00080">
    <property type="entry name" value="SDRFAMILY"/>
</dbReference>
<evidence type="ECO:0000256" key="2">
    <source>
        <dbReference type="ARBA" id="ARBA00023002"/>
    </source>
</evidence>
<dbReference type="RefSeq" id="WP_201663712.1">
    <property type="nucleotide sequence ID" value="NZ_JAEQNC010000019.1"/>
</dbReference>
<dbReference type="InterPro" id="IPR020904">
    <property type="entry name" value="Sc_DH/Rdtase_CS"/>
</dbReference>
<accession>A0A936YW34</accession>
<dbReference type="Proteomes" id="UP000633219">
    <property type="component" value="Unassembled WGS sequence"/>
</dbReference>
<dbReference type="AlphaFoldDB" id="A0A936YW34"/>
<comment type="caution">
    <text evidence="3">The sequence shown here is derived from an EMBL/GenBank/DDBJ whole genome shotgun (WGS) entry which is preliminary data.</text>
</comment>
<proteinExistence type="inferred from homology"/>
<reference evidence="3" key="1">
    <citation type="submission" date="2021-01" db="EMBL/GenBank/DDBJ databases">
        <title>Rhizobium sp. strain KVB221 16S ribosomal RNA gene Genome sequencing and assembly.</title>
        <authorList>
            <person name="Kang M."/>
        </authorList>
    </citation>
    <scope>NUCLEOTIDE SEQUENCE</scope>
    <source>
        <strain evidence="3">KVB221</strain>
    </source>
</reference>
<dbReference type="PRINTS" id="PR00081">
    <property type="entry name" value="GDHRDH"/>
</dbReference>
<dbReference type="NCBIfam" id="NF009386">
    <property type="entry name" value="PRK12745.1"/>
    <property type="match status" value="1"/>
</dbReference>